<dbReference type="GO" id="GO:0016747">
    <property type="term" value="F:acyltransferase activity, transferring groups other than amino-acyl groups"/>
    <property type="evidence" value="ECO:0007669"/>
    <property type="project" value="InterPro"/>
</dbReference>
<evidence type="ECO:0000313" key="3">
    <source>
        <dbReference type="Proteomes" id="UP000235739"/>
    </source>
</evidence>
<dbReference type="PANTHER" id="PTHR43415:SF3">
    <property type="entry name" value="GNAT-FAMILY ACETYLTRANSFERASE"/>
    <property type="match status" value="1"/>
</dbReference>
<dbReference type="Proteomes" id="UP000235739">
    <property type="component" value="Unassembled WGS sequence"/>
</dbReference>
<gene>
    <name evidence="2" type="ORF">CIK84_09365</name>
</gene>
<proteinExistence type="predicted"/>
<dbReference type="AlphaFoldDB" id="A0A2N7S6G1"/>
<dbReference type="RefSeq" id="WP_102598183.1">
    <property type="nucleotide sequence ID" value="NZ_JABUYH010000027.1"/>
</dbReference>
<feature type="domain" description="N-acetyltransferase" evidence="1">
    <location>
        <begin position="26"/>
        <end position="188"/>
    </location>
</feature>
<comment type="caution">
    <text evidence="2">The sequence shown here is derived from an EMBL/GenBank/DDBJ whole genome shotgun (WGS) entry which is preliminary data.</text>
</comment>
<protein>
    <submittedName>
        <fullName evidence="2">GNAT family N-acetyltransferase</fullName>
    </submittedName>
</protein>
<dbReference type="EMBL" id="PNQX01000001">
    <property type="protein sequence ID" value="PMQ21716.1"/>
    <property type="molecule type" value="Genomic_DNA"/>
</dbReference>
<accession>A0A2N7S6G1</accession>
<reference evidence="2 3" key="1">
    <citation type="journal article" date="2017" name="Elife">
        <title>Extensive horizontal gene transfer in cheese-associated bacteria.</title>
        <authorList>
            <person name="Bonham K.S."/>
            <person name="Wolfe B.E."/>
            <person name="Dutton R.J."/>
        </authorList>
    </citation>
    <scope>NUCLEOTIDE SEQUENCE [LARGE SCALE GENOMIC DNA]</scope>
    <source>
        <strain evidence="2 3">JB182</strain>
    </source>
</reference>
<dbReference type="InterPro" id="IPR016181">
    <property type="entry name" value="Acyl_CoA_acyltransferase"/>
</dbReference>
<evidence type="ECO:0000313" key="2">
    <source>
        <dbReference type="EMBL" id="PMQ21716.1"/>
    </source>
</evidence>
<name>A0A2N7S6G1_9MICC</name>
<sequence>METSQGWNSIDQAQQYGENLLRDAVIDLRESEQEDFAHMAGWWNDPAWAVLQQRTIKPRPEAPLAEMFAQWSRNIPYSGDAGFSIFERGTGTFIGHITLHGGVLPHRAAELAVMIGPDFVGQGFGTRAIKLMTGYGFRELGLHRISLCVAAFNPRAIRSYEEAGFTLEGRQREVYFHNGQFHDQVLLSLLSHEYFARQG</sequence>
<dbReference type="InterPro" id="IPR000182">
    <property type="entry name" value="GNAT_dom"/>
</dbReference>
<dbReference type="PROSITE" id="PS51186">
    <property type="entry name" value="GNAT"/>
    <property type="match status" value="1"/>
</dbReference>
<keyword evidence="2" id="KW-0808">Transferase</keyword>
<dbReference type="Gene3D" id="3.40.630.30">
    <property type="match status" value="1"/>
</dbReference>
<organism evidence="2 3">
    <name type="scientific">Glutamicibacter arilaitensis</name>
    <dbReference type="NCBI Taxonomy" id="256701"/>
    <lineage>
        <taxon>Bacteria</taxon>
        <taxon>Bacillati</taxon>
        <taxon>Actinomycetota</taxon>
        <taxon>Actinomycetes</taxon>
        <taxon>Micrococcales</taxon>
        <taxon>Micrococcaceae</taxon>
        <taxon>Glutamicibacter</taxon>
    </lineage>
</organism>
<dbReference type="PANTHER" id="PTHR43415">
    <property type="entry name" value="SPERMIDINE N(1)-ACETYLTRANSFERASE"/>
    <property type="match status" value="1"/>
</dbReference>
<dbReference type="SUPFAM" id="SSF55729">
    <property type="entry name" value="Acyl-CoA N-acyltransferases (Nat)"/>
    <property type="match status" value="1"/>
</dbReference>
<dbReference type="Pfam" id="PF13302">
    <property type="entry name" value="Acetyltransf_3"/>
    <property type="match status" value="1"/>
</dbReference>
<evidence type="ECO:0000259" key="1">
    <source>
        <dbReference type="PROSITE" id="PS51186"/>
    </source>
</evidence>